<feature type="binding site" evidence="10">
    <location>
        <begin position="182"/>
        <end position="183"/>
    </location>
    <ligand>
        <name>substrate</name>
    </ligand>
</feature>
<dbReference type="Gene3D" id="3.90.950.10">
    <property type="match status" value="1"/>
</dbReference>
<dbReference type="EC" id="3.6.1.66" evidence="10"/>
<comment type="similarity">
    <text evidence="1 10 11">Belongs to the HAM1 NTPase family.</text>
</comment>
<dbReference type="InterPro" id="IPR002637">
    <property type="entry name" value="RdgB/HAM1"/>
</dbReference>
<dbReference type="GO" id="GO:0035870">
    <property type="term" value="F:dITP diphosphatase activity"/>
    <property type="evidence" value="ECO:0007669"/>
    <property type="project" value="UniProtKB-UniRule"/>
</dbReference>
<dbReference type="RefSeq" id="WP_147207938.1">
    <property type="nucleotide sequence ID" value="NZ_BJYM01000001.1"/>
</dbReference>
<comment type="catalytic activity">
    <reaction evidence="9 10">
        <text>XTP + H2O = XMP + diphosphate + H(+)</text>
        <dbReference type="Rhea" id="RHEA:28610"/>
        <dbReference type="ChEBI" id="CHEBI:15377"/>
        <dbReference type="ChEBI" id="CHEBI:15378"/>
        <dbReference type="ChEBI" id="CHEBI:33019"/>
        <dbReference type="ChEBI" id="CHEBI:57464"/>
        <dbReference type="ChEBI" id="CHEBI:61314"/>
        <dbReference type="EC" id="3.6.1.66"/>
    </reaction>
</comment>
<keyword evidence="4 10" id="KW-0547">Nucleotide-binding</keyword>
<comment type="cofactor">
    <cofactor evidence="10">
        <name>Mg(2+)</name>
        <dbReference type="ChEBI" id="CHEBI:18420"/>
    </cofactor>
    <text evidence="10">Binds 1 Mg(2+) ion per subunit.</text>
</comment>
<evidence type="ECO:0000256" key="8">
    <source>
        <dbReference type="ARBA" id="ARBA00051875"/>
    </source>
</evidence>
<name>A0A511ZDL5_9BACI</name>
<evidence type="ECO:0000256" key="10">
    <source>
        <dbReference type="HAMAP-Rule" id="MF_01405"/>
    </source>
</evidence>
<keyword evidence="13" id="KW-1185">Reference proteome</keyword>
<evidence type="ECO:0000313" key="12">
    <source>
        <dbReference type="EMBL" id="GEN85544.1"/>
    </source>
</evidence>
<feature type="binding site" evidence="10">
    <location>
        <position position="177"/>
    </location>
    <ligand>
        <name>substrate</name>
    </ligand>
</feature>
<dbReference type="HAMAP" id="MF_01405">
    <property type="entry name" value="Non_canon_purine_NTPase"/>
    <property type="match status" value="1"/>
</dbReference>
<evidence type="ECO:0000256" key="6">
    <source>
        <dbReference type="ARBA" id="ARBA00022842"/>
    </source>
</evidence>
<dbReference type="GO" id="GO:0017111">
    <property type="term" value="F:ribonucleoside triphosphate phosphatase activity"/>
    <property type="evidence" value="ECO:0007669"/>
    <property type="project" value="InterPro"/>
</dbReference>
<accession>A0A511ZDL5</accession>
<evidence type="ECO:0000256" key="1">
    <source>
        <dbReference type="ARBA" id="ARBA00008023"/>
    </source>
</evidence>
<evidence type="ECO:0000256" key="2">
    <source>
        <dbReference type="ARBA" id="ARBA00011738"/>
    </source>
</evidence>
<comment type="catalytic activity">
    <reaction evidence="10">
        <text>ITP + H2O = IMP + diphosphate + H(+)</text>
        <dbReference type="Rhea" id="RHEA:29399"/>
        <dbReference type="ChEBI" id="CHEBI:15377"/>
        <dbReference type="ChEBI" id="CHEBI:15378"/>
        <dbReference type="ChEBI" id="CHEBI:33019"/>
        <dbReference type="ChEBI" id="CHEBI:58053"/>
        <dbReference type="ChEBI" id="CHEBI:61402"/>
        <dbReference type="EC" id="3.6.1.66"/>
    </reaction>
</comment>
<feature type="active site" description="Proton acceptor" evidence="10">
    <location>
        <position position="71"/>
    </location>
</feature>
<comment type="catalytic activity">
    <reaction evidence="8 10">
        <text>dITP + H2O = dIMP + diphosphate + H(+)</text>
        <dbReference type="Rhea" id="RHEA:28342"/>
        <dbReference type="ChEBI" id="CHEBI:15377"/>
        <dbReference type="ChEBI" id="CHEBI:15378"/>
        <dbReference type="ChEBI" id="CHEBI:33019"/>
        <dbReference type="ChEBI" id="CHEBI:61194"/>
        <dbReference type="ChEBI" id="CHEBI:61382"/>
        <dbReference type="EC" id="3.6.1.66"/>
    </reaction>
</comment>
<feature type="binding site" evidence="10">
    <location>
        <begin position="8"/>
        <end position="13"/>
    </location>
    <ligand>
        <name>substrate</name>
    </ligand>
</feature>
<dbReference type="GO" id="GO:0036222">
    <property type="term" value="F:XTP diphosphatase activity"/>
    <property type="evidence" value="ECO:0007669"/>
    <property type="project" value="UniProtKB-UniRule"/>
</dbReference>
<dbReference type="AlphaFoldDB" id="A0A511ZDL5"/>
<evidence type="ECO:0000313" key="13">
    <source>
        <dbReference type="Proteomes" id="UP000321558"/>
    </source>
</evidence>
<comment type="caution">
    <text evidence="12">The sequence shown here is derived from an EMBL/GenBank/DDBJ whole genome shotgun (WGS) entry which is preliminary data.</text>
</comment>
<dbReference type="CDD" id="cd00515">
    <property type="entry name" value="HAM1"/>
    <property type="match status" value="1"/>
</dbReference>
<feature type="binding site" evidence="10">
    <location>
        <begin position="154"/>
        <end position="157"/>
    </location>
    <ligand>
        <name>substrate</name>
    </ligand>
</feature>
<reference evidence="12 13" key="1">
    <citation type="submission" date="2019-07" db="EMBL/GenBank/DDBJ databases">
        <title>Whole genome shotgun sequence of Oceanobacillus sojae NBRC 105379.</title>
        <authorList>
            <person name="Hosoyama A."/>
            <person name="Uohara A."/>
            <person name="Ohji S."/>
            <person name="Ichikawa N."/>
        </authorList>
    </citation>
    <scope>NUCLEOTIDE SEQUENCE [LARGE SCALE GENOMIC DNA]</scope>
    <source>
        <strain evidence="12 13">NBRC 105379</strain>
    </source>
</reference>
<dbReference type="EMBL" id="BJYM01000001">
    <property type="protein sequence ID" value="GEN85544.1"/>
    <property type="molecule type" value="Genomic_DNA"/>
</dbReference>
<dbReference type="Proteomes" id="UP000321558">
    <property type="component" value="Unassembled WGS sequence"/>
</dbReference>
<keyword evidence="5 10" id="KW-0378">Hydrolase</keyword>
<dbReference type="OrthoDB" id="9807456at2"/>
<dbReference type="GO" id="GO:0046872">
    <property type="term" value="F:metal ion binding"/>
    <property type="evidence" value="ECO:0007669"/>
    <property type="project" value="UniProtKB-KW"/>
</dbReference>
<keyword evidence="3 10" id="KW-0479">Metal-binding</keyword>
<gene>
    <name evidence="12" type="ORF">OSO01_02830</name>
</gene>
<evidence type="ECO:0000256" key="9">
    <source>
        <dbReference type="ARBA" id="ARBA00052017"/>
    </source>
</evidence>
<dbReference type="PANTHER" id="PTHR11067">
    <property type="entry name" value="INOSINE TRIPHOSPHATE PYROPHOSPHATASE/HAM1 PROTEIN"/>
    <property type="match status" value="1"/>
</dbReference>
<dbReference type="GO" id="GO:0009146">
    <property type="term" value="P:purine nucleoside triphosphate catabolic process"/>
    <property type="evidence" value="ECO:0007669"/>
    <property type="project" value="UniProtKB-UniRule"/>
</dbReference>
<keyword evidence="6 10" id="KW-0460">Magnesium</keyword>
<dbReference type="GO" id="GO:0036220">
    <property type="term" value="F:ITP diphosphatase activity"/>
    <property type="evidence" value="ECO:0007669"/>
    <property type="project" value="UniProtKB-UniRule"/>
</dbReference>
<evidence type="ECO:0000256" key="7">
    <source>
        <dbReference type="ARBA" id="ARBA00023080"/>
    </source>
</evidence>
<feature type="binding site" evidence="10">
    <location>
        <position position="42"/>
    </location>
    <ligand>
        <name>Mg(2+)</name>
        <dbReference type="ChEBI" id="CHEBI:18420"/>
    </ligand>
</feature>
<dbReference type="NCBIfam" id="NF011397">
    <property type="entry name" value="PRK14822.1"/>
    <property type="match status" value="1"/>
</dbReference>
<keyword evidence="7 10" id="KW-0546">Nucleotide metabolism</keyword>
<dbReference type="Pfam" id="PF01725">
    <property type="entry name" value="Ham1p_like"/>
    <property type="match status" value="1"/>
</dbReference>
<organism evidence="12 13">
    <name type="scientific">Oceanobacillus sojae</name>
    <dbReference type="NCBI Taxonomy" id="582851"/>
    <lineage>
        <taxon>Bacteria</taxon>
        <taxon>Bacillati</taxon>
        <taxon>Bacillota</taxon>
        <taxon>Bacilli</taxon>
        <taxon>Bacillales</taxon>
        <taxon>Bacillaceae</taxon>
        <taxon>Oceanobacillus</taxon>
    </lineage>
</organism>
<evidence type="ECO:0000256" key="4">
    <source>
        <dbReference type="ARBA" id="ARBA00022741"/>
    </source>
</evidence>
<dbReference type="FunFam" id="3.90.950.10:FF:000001">
    <property type="entry name" value="dITP/XTP pyrophosphatase"/>
    <property type="match status" value="1"/>
</dbReference>
<dbReference type="SUPFAM" id="SSF52972">
    <property type="entry name" value="ITPase-like"/>
    <property type="match status" value="1"/>
</dbReference>
<dbReference type="InterPro" id="IPR029001">
    <property type="entry name" value="ITPase-like_fam"/>
</dbReference>
<evidence type="ECO:0000256" key="11">
    <source>
        <dbReference type="RuleBase" id="RU003781"/>
    </source>
</evidence>
<dbReference type="STRING" id="582851.GCA_900162665_02511"/>
<dbReference type="PANTHER" id="PTHR11067:SF9">
    <property type="entry name" value="INOSINE TRIPHOSPHATE PYROPHOSPHATASE"/>
    <property type="match status" value="1"/>
</dbReference>
<feature type="binding site" evidence="10">
    <location>
        <position position="72"/>
    </location>
    <ligand>
        <name>substrate</name>
    </ligand>
</feature>
<dbReference type="NCBIfam" id="TIGR00042">
    <property type="entry name" value="RdgB/HAM1 family non-canonical purine NTP pyrophosphatase"/>
    <property type="match status" value="1"/>
</dbReference>
<protein>
    <recommendedName>
        <fullName evidence="10">dITP/XTP pyrophosphatase</fullName>
        <ecNumber evidence="10">3.6.1.66</ecNumber>
    </recommendedName>
    <alternativeName>
        <fullName evidence="10">Non-canonical purine NTP pyrophosphatase</fullName>
    </alternativeName>
    <alternativeName>
        <fullName evidence="10">Non-standard purine NTP pyrophosphatase</fullName>
    </alternativeName>
    <alternativeName>
        <fullName evidence="10">Nucleoside-triphosphate diphosphatase</fullName>
    </alternativeName>
    <alternativeName>
        <fullName evidence="10">Nucleoside-triphosphate pyrophosphatase</fullName>
        <shortName evidence="10">NTPase</shortName>
    </alternativeName>
</protein>
<feature type="binding site" evidence="10">
    <location>
        <position position="71"/>
    </location>
    <ligand>
        <name>Mg(2+)</name>
        <dbReference type="ChEBI" id="CHEBI:18420"/>
    </ligand>
</feature>
<sequence length="197" mass="22156">MKKVIIATKNKGKAKEFKAFFAPYKIEAVSLLDLEEEVPDIEETGESFVENAALKAEEISSRFQQPVLADDSGLIIDSLEGRPGIYSARYAGEPTNDQANIDKVLEEMKQIPLEERSARFVCVLAIARPDEETIFVTGYCEGHIKTEQCGENGFGYDPIFIPKGYTETMAQLDPSEKNQISHRKQAMKQLEKRIHLL</sequence>
<dbReference type="GO" id="GO:0000166">
    <property type="term" value="F:nucleotide binding"/>
    <property type="evidence" value="ECO:0007669"/>
    <property type="project" value="UniProtKB-KW"/>
</dbReference>
<dbReference type="InterPro" id="IPR020922">
    <property type="entry name" value="dITP/XTP_pyrophosphatase"/>
</dbReference>
<comment type="function">
    <text evidence="10">Pyrophosphatase that catalyzes the hydrolysis of nucleoside triphosphates to their monophosphate derivatives, with a high preference for the non-canonical purine nucleotides XTP (xanthosine triphosphate), dITP (deoxyinosine triphosphate) and ITP. Seems to function as a house-cleaning enzyme that removes non-canonical purine nucleotides from the nucleotide pool, thus preventing their incorporation into DNA/RNA and avoiding chromosomal lesions.</text>
</comment>
<evidence type="ECO:0000256" key="3">
    <source>
        <dbReference type="ARBA" id="ARBA00022723"/>
    </source>
</evidence>
<dbReference type="GO" id="GO:0005829">
    <property type="term" value="C:cytosol"/>
    <property type="evidence" value="ECO:0007669"/>
    <property type="project" value="TreeGrafter"/>
</dbReference>
<dbReference type="GO" id="GO:0009117">
    <property type="term" value="P:nucleotide metabolic process"/>
    <property type="evidence" value="ECO:0007669"/>
    <property type="project" value="UniProtKB-KW"/>
</dbReference>
<comment type="subunit">
    <text evidence="2 10">Homodimer.</text>
</comment>
<proteinExistence type="inferred from homology"/>
<evidence type="ECO:0000256" key="5">
    <source>
        <dbReference type="ARBA" id="ARBA00022801"/>
    </source>
</evidence>